<keyword evidence="1" id="KW-0812">Transmembrane</keyword>
<reference evidence="3 4" key="1">
    <citation type="submission" date="2012-12" db="EMBL/GenBank/DDBJ databases">
        <title>Genome assembly of Fulvivirga imtechensis AK7.</title>
        <authorList>
            <person name="Nupur N."/>
            <person name="Khatri I."/>
            <person name="Kumar R."/>
            <person name="Subramanian S."/>
            <person name="Pinnaka A."/>
        </authorList>
    </citation>
    <scope>NUCLEOTIDE SEQUENCE [LARGE SCALE GENOMIC DNA]</scope>
    <source>
        <strain evidence="3 4">AK7</strain>
    </source>
</reference>
<protein>
    <submittedName>
        <fullName evidence="3">Putative transposase</fullName>
    </submittedName>
</protein>
<dbReference type="GO" id="GO:0004803">
    <property type="term" value="F:transposase activity"/>
    <property type="evidence" value="ECO:0007669"/>
    <property type="project" value="InterPro"/>
</dbReference>
<proteinExistence type="predicted"/>
<evidence type="ECO:0000313" key="3">
    <source>
        <dbReference type="EMBL" id="ELR68071.1"/>
    </source>
</evidence>
<dbReference type="SUPFAM" id="SSF143422">
    <property type="entry name" value="Transposase IS200-like"/>
    <property type="match status" value="1"/>
</dbReference>
<dbReference type="PANTHER" id="PTHR34322:SF2">
    <property type="entry name" value="TRANSPOSASE IS200-LIKE DOMAIN-CONTAINING PROTEIN"/>
    <property type="match status" value="1"/>
</dbReference>
<accession>L8JGS3</accession>
<dbReference type="GO" id="GO:0003677">
    <property type="term" value="F:DNA binding"/>
    <property type="evidence" value="ECO:0007669"/>
    <property type="project" value="InterPro"/>
</dbReference>
<dbReference type="Proteomes" id="UP000011135">
    <property type="component" value="Unassembled WGS sequence"/>
</dbReference>
<dbReference type="STRING" id="1237149.C900_01175"/>
<dbReference type="OrthoDB" id="9788881at2"/>
<name>L8JGS3_9BACT</name>
<keyword evidence="4" id="KW-1185">Reference proteome</keyword>
<dbReference type="GO" id="GO:0006313">
    <property type="term" value="P:DNA transposition"/>
    <property type="evidence" value="ECO:0007669"/>
    <property type="project" value="InterPro"/>
</dbReference>
<dbReference type="EMBL" id="AMZN01000152">
    <property type="protein sequence ID" value="ELR68071.1"/>
    <property type="molecule type" value="Genomic_DNA"/>
</dbReference>
<evidence type="ECO:0000256" key="1">
    <source>
        <dbReference type="SAM" id="Phobius"/>
    </source>
</evidence>
<gene>
    <name evidence="3" type="ORF">C900_01175</name>
</gene>
<dbReference type="eggNOG" id="COG1943">
    <property type="taxonomic scope" value="Bacteria"/>
</dbReference>
<keyword evidence="1" id="KW-0472">Membrane</keyword>
<keyword evidence="1" id="KW-1133">Transmembrane helix</keyword>
<feature type="transmembrane region" description="Helical" evidence="1">
    <location>
        <begin position="39"/>
        <end position="60"/>
    </location>
</feature>
<evidence type="ECO:0000259" key="2">
    <source>
        <dbReference type="SMART" id="SM01321"/>
    </source>
</evidence>
<evidence type="ECO:0000313" key="4">
    <source>
        <dbReference type="Proteomes" id="UP000011135"/>
    </source>
</evidence>
<organism evidence="3 4">
    <name type="scientific">Fulvivirga imtechensis AK7</name>
    <dbReference type="NCBI Taxonomy" id="1237149"/>
    <lineage>
        <taxon>Bacteria</taxon>
        <taxon>Pseudomonadati</taxon>
        <taxon>Bacteroidota</taxon>
        <taxon>Cytophagia</taxon>
        <taxon>Cytophagales</taxon>
        <taxon>Fulvivirgaceae</taxon>
        <taxon>Fulvivirga</taxon>
    </lineage>
</organism>
<dbReference type="InterPro" id="IPR002686">
    <property type="entry name" value="Transposase_17"/>
</dbReference>
<sequence>MQLAENNIYHIYNQGNNKELLFYKPENYVYFLRKFRKYILPYTSVLAYALMPNHFHFLVYTTDKSIKMKKTGGIEMTALADGFRQLLSSYTQAINKQENRTGSLFRQKTKAKCLTNGGTNYPFVCFHYIHQNPMTAGLVDRMEEWPFSSFQDYCATRNGTLCDKELAFDLINLSRQSFYEQSYQVIAPEKVRRLFV</sequence>
<dbReference type="SMART" id="SM01321">
    <property type="entry name" value="Y1_Tnp"/>
    <property type="match status" value="1"/>
</dbReference>
<feature type="domain" description="Transposase IS200-like" evidence="2">
    <location>
        <begin position="4"/>
        <end position="132"/>
    </location>
</feature>
<dbReference type="InterPro" id="IPR036515">
    <property type="entry name" value="Transposase_17_sf"/>
</dbReference>
<dbReference type="Gene3D" id="3.30.70.1290">
    <property type="entry name" value="Transposase IS200-like"/>
    <property type="match status" value="1"/>
</dbReference>
<dbReference type="RefSeq" id="WP_009583714.1">
    <property type="nucleotide sequence ID" value="NZ_AMZN01000152.1"/>
</dbReference>
<dbReference type="PANTHER" id="PTHR34322">
    <property type="entry name" value="TRANSPOSASE, Y1_TNP DOMAIN-CONTAINING"/>
    <property type="match status" value="1"/>
</dbReference>
<dbReference type="AlphaFoldDB" id="L8JGS3"/>
<comment type="caution">
    <text evidence="3">The sequence shown here is derived from an EMBL/GenBank/DDBJ whole genome shotgun (WGS) entry which is preliminary data.</text>
</comment>